<dbReference type="InterPro" id="IPR019128">
    <property type="entry name" value="Dcc1"/>
</dbReference>
<dbReference type="AlphaFoldDB" id="A0A1X0QRF3"/>
<name>A0A1X0QRF3_RHIZD</name>
<reference evidence="3" key="1">
    <citation type="journal article" date="2016" name="Proc. Natl. Acad. Sci. U.S.A.">
        <title>Lipid metabolic changes in an early divergent fungus govern the establishment of a mutualistic symbiosis with endobacteria.</title>
        <authorList>
            <person name="Lastovetsky O.A."/>
            <person name="Gaspar M.L."/>
            <person name="Mondo S.J."/>
            <person name="LaButti K.M."/>
            <person name="Sandor L."/>
            <person name="Grigoriev I.V."/>
            <person name="Henry S.A."/>
            <person name="Pawlowska T.E."/>
        </authorList>
    </citation>
    <scope>NUCLEOTIDE SEQUENCE [LARGE SCALE GENOMIC DNA]</scope>
    <source>
        <strain evidence="3">ATCC 52814</strain>
    </source>
</reference>
<evidence type="ECO:0000256" key="2">
    <source>
        <dbReference type="ARBA" id="ARBA00022705"/>
    </source>
</evidence>
<dbReference type="OrthoDB" id="276989at2759"/>
<evidence type="ECO:0000256" key="1">
    <source>
        <dbReference type="ARBA" id="ARBA00007017"/>
    </source>
</evidence>
<dbReference type="GO" id="GO:0031390">
    <property type="term" value="C:Ctf18 RFC-like complex"/>
    <property type="evidence" value="ECO:0007669"/>
    <property type="project" value="InterPro"/>
</dbReference>
<dbReference type="Pfam" id="PF09724">
    <property type="entry name" value="Dcc1"/>
    <property type="match status" value="1"/>
</dbReference>
<evidence type="ECO:0000313" key="3">
    <source>
        <dbReference type="EMBL" id="ORE02318.1"/>
    </source>
</evidence>
<dbReference type="PANTHER" id="PTHR13395">
    <property type="entry name" value="SISTER CHROMATID COHESION PROTEIN DCC1-RELATED"/>
    <property type="match status" value="1"/>
</dbReference>
<organism evidence="3">
    <name type="scientific">Rhizopus microsporus var. microsporus</name>
    <dbReference type="NCBI Taxonomy" id="86635"/>
    <lineage>
        <taxon>Eukaryota</taxon>
        <taxon>Fungi</taxon>
        <taxon>Fungi incertae sedis</taxon>
        <taxon>Mucoromycota</taxon>
        <taxon>Mucoromycotina</taxon>
        <taxon>Mucoromycetes</taxon>
        <taxon>Mucorales</taxon>
        <taxon>Mucorineae</taxon>
        <taxon>Rhizopodaceae</taxon>
        <taxon>Rhizopus</taxon>
    </lineage>
</organism>
<dbReference type="GO" id="GO:0034088">
    <property type="term" value="P:maintenance of mitotic sister chromatid cohesion"/>
    <property type="evidence" value="ECO:0007669"/>
    <property type="project" value="TreeGrafter"/>
</dbReference>
<sequence>MGQHELLYAHDFKKDSFKMIELATPELVEVFESGNSVVIKGLEEDDAVLCTESKTFAVRQINTSNSLLLVNQANDELFVKDNLSNTIELQPCLAKLGRIDELLSKICYEGETKEAEIVRSGPLYTLEDLASIVQASPVELRRGLEERGVFEYNGYCRIFEKTWLSHLFDALLTNAIFHGLDLNQMTMEQAKQCILEEKEAIDEDVNIPDEIIKAALNLFANEIDGRLKFDDAKVCRFLGEWLLCNPRDKRWLLDEFLLMWKTLGHNLFEPKLEYLYGLFIMYENVKMQQIERYIQYFPISELSTDPAKRFSALFAAKPLWTTEDIEPFLNDLAPTKKEREALLLKYTRTHRTKDTVLYASRIK</sequence>
<dbReference type="EMBL" id="KV922058">
    <property type="protein sequence ID" value="ORE02318.1"/>
    <property type="molecule type" value="Genomic_DNA"/>
</dbReference>
<comment type="similarity">
    <text evidence="1">Belongs to the DCC1 family.</text>
</comment>
<dbReference type="GO" id="GO:0000785">
    <property type="term" value="C:chromatin"/>
    <property type="evidence" value="ECO:0007669"/>
    <property type="project" value="TreeGrafter"/>
</dbReference>
<protein>
    <recommendedName>
        <fullName evidence="4">Sister chromatid cohesion protein DCC1</fullName>
    </recommendedName>
</protein>
<dbReference type="PANTHER" id="PTHR13395:SF6">
    <property type="entry name" value="SISTER CHROMATID COHESION PROTEIN DCC1"/>
    <property type="match status" value="1"/>
</dbReference>
<accession>A0A1X0QRF3</accession>
<keyword evidence="2" id="KW-0235">DNA replication</keyword>
<gene>
    <name evidence="3" type="ORF">BCV72DRAFT_309228</name>
</gene>
<proteinExistence type="inferred from homology"/>
<dbReference type="GO" id="GO:0006260">
    <property type="term" value="P:DNA replication"/>
    <property type="evidence" value="ECO:0007669"/>
    <property type="project" value="UniProtKB-KW"/>
</dbReference>
<dbReference type="Proteomes" id="UP000242414">
    <property type="component" value="Unassembled WGS sequence"/>
</dbReference>
<evidence type="ECO:0008006" key="4">
    <source>
        <dbReference type="Google" id="ProtNLM"/>
    </source>
</evidence>
<dbReference type="VEuPathDB" id="FungiDB:BCV72DRAFT_309228"/>
<dbReference type="GO" id="GO:0000775">
    <property type="term" value="C:chromosome, centromeric region"/>
    <property type="evidence" value="ECO:0007669"/>
    <property type="project" value="TreeGrafter"/>
</dbReference>